<comment type="caution">
    <text evidence="2">The sequence shown here is derived from an EMBL/GenBank/DDBJ whole genome shotgun (WGS) entry which is preliminary data.</text>
</comment>
<organism evidence="2 3">
    <name type="scientific">Chryseosolibacter indicus</name>
    <dbReference type="NCBI Taxonomy" id="2782351"/>
    <lineage>
        <taxon>Bacteria</taxon>
        <taxon>Pseudomonadati</taxon>
        <taxon>Bacteroidota</taxon>
        <taxon>Cytophagia</taxon>
        <taxon>Cytophagales</taxon>
        <taxon>Chryseotaleaceae</taxon>
        <taxon>Chryseosolibacter</taxon>
    </lineage>
</organism>
<evidence type="ECO:0000313" key="3">
    <source>
        <dbReference type="Proteomes" id="UP000772618"/>
    </source>
</evidence>
<evidence type="ECO:0000313" key="2">
    <source>
        <dbReference type="EMBL" id="MBT1704837.1"/>
    </source>
</evidence>
<reference evidence="2 3" key="1">
    <citation type="submission" date="2021-05" db="EMBL/GenBank/DDBJ databases">
        <title>A Polyphasic approach of four new species of the genus Ohtaekwangia: Ohtaekwangia histidinii sp. nov., Ohtaekwangia cretensis sp. nov., Ohtaekwangia indiensis sp. nov., Ohtaekwangia reichenbachii sp. nov. from diverse environment.</title>
        <authorList>
            <person name="Octaviana S."/>
        </authorList>
    </citation>
    <scope>NUCLEOTIDE SEQUENCE [LARGE SCALE GENOMIC DNA]</scope>
    <source>
        <strain evidence="2 3">PWU20</strain>
    </source>
</reference>
<evidence type="ECO:0000259" key="1">
    <source>
        <dbReference type="Pfam" id="PF13474"/>
    </source>
</evidence>
<sequence>MGTCRGSGILRKGPQGWKIEQYHLSVTVPNDIMQRFIQLNEDFNKSKRWITLYNNVGFTPASIGNQYRY</sequence>
<keyword evidence="3" id="KW-1185">Reference proteome</keyword>
<dbReference type="EMBL" id="JAHESD010000040">
    <property type="protein sequence ID" value="MBT1704837.1"/>
    <property type="molecule type" value="Genomic_DNA"/>
</dbReference>
<feature type="domain" description="SnoaL-like" evidence="1">
    <location>
        <begin position="2"/>
        <end position="29"/>
    </location>
</feature>
<protein>
    <submittedName>
        <fullName evidence="2">Nuclear transport factor 2 family protein</fullName>
    </submittedName>
</protein>
<gene>
    <name evidence="2" type="ORF">KK060_16195</name>
</gene>
<dbReference type="Proteomes" id="UP000772618">
    <property type="component" value="Unassembled WGS sequence"/>
</dbReference>
<dbReference type="Pfam" id="PF13474">
    <property type="entry name" value="SnoaL_3"/>
    <property type="match status" value="1"/>
</dbReference>
<dbReference type="InterPro" id="IPR037401">
    <property type="entry name" value="SnoaL-like"/>
</dbReference>
<proteinExistence type="predicted"/>
<name>A0ABS5VTU9_9BACT</name>
<accession>A0ABS5VTU9</accession>